<dbReference type="PANTHER" id="PTHR42948">
    <property type="entry name" value="TRANSPORTER"/>
    <property type="match status" value="1"/>
</dbReference>
<keyword evidence="4 6" id="KW-1133">Transmembrane helix</keyword>
<protein>
    <recommendedName>
        <fullName evidence="8">Sodium-dependent transporter</fullName>
    </recommendedName>
</protein>
<evidence type="ECO:0000256" key="1">
    <source>
        <dbReference type="ARBA" id="ARBA00004141"/>
    </source>
</evidence>
<dbReference type="SUPFAM" id="SSF161070">
    <property type="entry name" value="SNF-like"/>
    <property type="match status" value="1"/>
</dbReference>
<feature type="transmembrane region" description="Helical" evidence="6">
    <location>
        <begin position="249"/>
        <end position="277"/>
    </location>
</feature>
<proteinExistence type="predicted"/>
<comment type="subcellular location">
    <subcellularLocation>
        <location evidence="1">Membrane</location>
        <topology evidence="1">Multi-pass membrane protein</topology>
    </subcellularLocation>
</comment>
<feature type="transmembrane region" description="Helical" evidence="6">
    <location>
        <begin position="215"/>
        <end position="237"/>
    </location>
</feature>
<evidence type="ECO:0000256" key="5">
    <source>
        <dbReference type="ARBA" id="ARBA00023136"/>
    </source>
</evidence>
<evidence type="ECO:0000256" key="3">
    <source>
        <dbReference type="ARBA" id="ARBA00022692"/>
    </source>
</evidence>
<evidence type="ECO:0008006" key="8">
    <source>
        <dbReference type="Google" id="ProtNLM"/>
    </source>
</evidence>
<reference evidence="7" key="1">
    <citation type="submission" date="2019-08" db="EMBL/GenBank/DDBJ databases">
        <authorList>
            <person name="Kucharzyk K."/>
            <person name="Murdoch R.W."/>
            <person name="Higgins S."/>
            <person name="Loffler F."/>
        </authorList>
    </citation>
    <scope>NUCLEOTIDE SEQUENCE</scope>
</reference>
<evidence type="ECO:0000256" key="6">
    <source>
        <dbReference type="SAM" id="Phobius"/>
    </source>
</evidence>
<feature type="transmembrane region" description="Helical" evidence="6">
    <location>
        <begin position="84"/>
        <end position="111"/>
    </location>
</feature>
<dbReference type="PRINTS" id="PR00176">
    <property type="entry name" value="NANEUSMPORT"/>
</dbReference>
<feature type="transmembrane region" description="Helical" evidence="6">
    <location>
        <begin position="146"/>
        <end position="163"/>
    </location>
</feature>
<organism evidence="7">
    <name type="scientific">bioreactor metagenome</name>
    <dbReference type="NCBI Taxonomy" id="1076179"/>
    <lineage>
        <taxon>unclassified sequences</taxon>
        <taxon>metagenomes</taxon>
        <taxon>ecological metagenomes</taxon>
    </lineage>
</organism>
<dbReference type="CDD" id="cd10336">
    <property type="entry name" value="SLC6sbd_Tyt1-Like"/>
    <property type="match status" value="1"/>
</dbReference>
<feature type="transmembrane region" description="Helical" evidence="6">
    <location>
        <begin position="423"/>
        <end position="444"/>
    </location>
</feature>
<feature type="transmembrane region" description="Helical" evidence="6">
    <location>
        <begin position="384"/>
        <end position="402"/>
    </location>
</feature>
<evidence type="ECO:0000313" key="7">
    <source>
        <dbReference type="EMBL" id="MPL72785.1"/>
    </source>
</evidence>
<dbReference type="PROSITE" id="PS50267">
    <property type="entry name" value="NA_NEUROTRAN_SYMP_3"/>
    <property type="match status" value="1"/>
</dbReference>
<accession>A0A644U0M4</accession>
<name>A0A644U0M4_9ZZZZ</name>
<keyword evidence="3 6" id="KW-0812">Transmembrane</keyword>
<evidence type="ECO:0000256" key="4">
    <source>
        <dbReference type="ARBA" id="ARBA00022989"/>
    </source>
</evidence>
<sequence length="447" mass="48787">MENKVTFGSKFGTLAVVGGSVIGLGNIWRFPYLAGNNGGSAFIIVYILCSLSIAIPIMISEFVIGRSTGKNAYGAFKELSKKKIWRFVGLAGIITVFFIFGFYSVVAGWAISFIQTSLTSGFAGKDPQVIHSNFINYINSGWKPTFAAGVFIILTAGIVIGGIQKGIERVNKILMPMLFLIIILLFIYSTSLSGFSNAMDFLLKPDFSKLGLKSVIAAIGQSFFSMSLGMGCMITYGSYIKQKSSLSGIALTIGLADLSVALLAGFAIFPGVFTFGIEPTSGPTLIFETLPLVFSMMPFGNIFAIFFFFLVFIAAITSSVSMLEPICLFTIQEFKLSRTKSIVIISIIIFILAVLCAYSQVENSSISLFGKNLFDALNDLTDKFLMPIGALLIIIFVGWFANKELVRNQFTNNGTILNKGFQLYINVVRYFVPLFLSLFILNLMGLL</sequence>
<feature type="transmembrane region" description="Helical" evidence="6">
    <location>
        <begin position="43"/>
        <end position="64"/>
    </location>
</feature>
<keyword evidence="5 6" id="KW-0472">Membrane</keyword>
<feature type="transmembrane region" description="Helical" evidence="6">
    <location>
        <begin position="175"/>
        <end position="195"/>
    </location>
</feature>
<feature type="transmembrane region" description="Helical" evidence="6">
    <location>
        <begin position="297"/>
        <end position="320"/>
    </location>
</feature>
<dbReference type="InterPro" id="IPR047218">
    <property type="entry name" value="YocR/YhdH-like"/>
</dbReference>
<dbReference type="GO" id="GO:0016020">
    <property type="term" value="C:membrane"/>
    <property type="evidence" value="ECO:0007669"/>
    <property type="project" value="UniProtKB-SubCell"/>
</dbReference>
<dbReference type="Pfam" id="PF00209">
    <property type="entry name" value="SNF"/>
    <property type="match status" value="2"/>
</dbReference>
<dbReference type="PANTHER" id="PTHR42948:SF1">
    <property type="entry name" value="TRANSPORTER"/>
    <property type="match status" value="1"/>
</dbReference>
<feature type="transmembrane region" description="Helical" evidence="6">
    <location>
        <begin position="341"/>
        <end position="361"/>
    </location>
</feature>
<dbReference type="InterPro" id="IPR000175">
    <property type="entry name" value="Na/ntran_symport"/>
</dbReference>
<dbReference type="EMBL" id="VSSQ01000068">
    <property type="protein sequence ID" value="MPL72785.1"/>
    <property type="molecule type" value="Genomic_DNA"/>
</dbReference>
<dbReference type="InterPro" id="IPR037272">
    <property type="entry name" value="SNS_sf"/>
</dbReference>
<gene>
    <name evidence="7" type="ORF">SDC9_18575</name>
</gene>
<dbReference type="AlphaFoldDB" id="A0A644U0M4"/>
<keyword evidence="2" id="KW-0813">Transport</keyword>
<evidence type="ECO:0000256" key="2">
    <source>
        <dbReference type="ARBA" id="ARBA00022448"/>
    </source>
</evidence>
<dbReference type="NCBIfam" id="NF037979">
    <property type="entry name" value="Na_transp"/>
    <property type="match status" value="1"/>
</dbReference>
<feature type="transmembrane region" description="Helical" evidence="6">
    <location>
        <begin position="12"/>
        <end position="31"/>
    </location>
</feature>
<comment type="caution">
    <text evidence="7">The sequence shown here is derived from an EMBL/GenBank/DDBJ whole genome shotgun (WGS) entry which is preliminary data.</text>
</comment>